<name>A0A8S5R4K5_9CAUD</name>
<evidence type="ECO:0008006" key="2">
    <source>
        <dbReference type="Google" id="ProtNLM"/>
    </source>
</evidence>
<accession>A0A8S5R4K5</accession>
<proteinExistence type="predicted"/>
<organism evidence="1">
    <name type="scientific">Podoviridae sp. ct8nN1</name>
    <dbReference type="NCBI Taxonomy" id="2827296"/>
    <lineage>
        <taxon>Viruses</taxon>
        <taxon>Duplodnaviria</taxon>
        <taxon>Heunggongvirae</taxon>
        <taxon>Uroviricota</taxon>
        <taxon>Caudoviricetes</taxon>
    </lineage>
</organism>
<sequence>MEFWKDFVFDYKHIDERFLKEFTELSKLSLKIKFNKKNFLYKYSPADEYSIENLSKSNLFFKFAGKFSDKFDSSFEVDKTYNQDLNTIFENTLGIKLDKIVQRDCLVTCFTETNLNNEMWKEYAGSHSGFCQEFCIKEFQEKYIKARFHRKIDNYTENICPVIYSEHIFQASEYFPIEYIGDVSKIENFQKIIVPVIFFATLTKLEEFSFENEWRWFKLFTHDLPDKRGFEKVGGNLGMLREVIPPKAVYLGKDMEEKNKKEIIEICKTKKIKVYQMVEKNDILKPIPIEI</sequence>
<dbReference type="InterPro" id="IPR021352">
    <property type="entry name" value="DUF2971"/>
</dbReference>
<dbReference type="EMBL" id="BK015804">
    <property type="protein sequence ID" value="DAE25900.1"/>
    <property type="molecule type" value="Genomic_DNA"/>
</dbReference>
<protein>
    <recommendedName>
        <fullName evidence="2">DUF2971 domain-containing protein</fullName>
    </recommendedName>
</protein>
<evidence type="ECO:0000313" key="1">
    <source>
        <dbReference type="EMBL" id="DAE25900.1"/>
    </source>
</evidence>
<dbReference type="Pfam" id="PF11185">
    <property type="entry name" value="DUF2971"/>
    <property type="match status" value="1"/>
</dbReference>
<reference evidence="1" key="1">
    <citation type="journal article" date="2021" name="Proc. Natl. Acad. Sci. U.S.A.">
        <title>A Catalog of Tens of Thousands of Viruses from Human Metagenomes Reveals Hidden Associations with Chronic Diseases.</title>
        <authorList>
            <person name="Tisza M.J."/>
            <person name="Buck C.B."/>
        </authorList>
    </citation>
    <scope>NUCLEOTIDE SEQUENCE</scope>
    <source>
        <strain evidence="1">Ct8nN1</strain>
    </source>
</reference>